<accession>A0AA41R6J5</accession>
<dbReference type="EMBL" id="JALJRB010000021">
    <property type="protein sequence ID" value="MCJ8502100.1"/>
    <property type="molecule type" value="Genomic_DNA"/>
</dbReference>
<comment type="caution">
    <text evidence="2">The sequence shown here is derived from an EMBL/GenBank/DDBJ whole genome shotgun (WGS) entry which is preliminary data.</text>
</comment>
<dbReference type="PROSITE" id="PS51186">
    <property type="entry name" value="GNAT"/>
    <property type="match status" value="1"/>
</dbReference>
<sequence length="360" mass="41027">MNYEIRPYQTGDETGILDLYRQIYPQPRTLAQWAWEYRDTAAGPSVIYVICKDKEIIGHYAILPLPAFCNGKKIYLGKAEGAMIKPQERFVAVRKGFFKELVNRGRTDAFNRGIPVIFGFTSKPRDFVMAGFQEAGKLYALQQDLRLKYKTKVWLKNKLGKSNDLLEASFLDKVCSTIKLRKEIANQQIETTTGPMMPADAAKIAAEIPTQGVIDVERSRDYLEWRYQHNPFAQAFFIAARCEGKLLGWMAVSVDGGDHGTGYILDTCIEGGSSDVVLYALYQRAMSHFKAKNVSYVNCWRSEHPKDAGIMDHYIRWGLRKRVHVINFVLHIDDQQVDPSFVMDIKNWSISMALTEGRMG</sequence>
<dbReference type="InterPro" id="IPR016181">
    <property type="entry name" value="Acyl_CoA_acyltransferase"/>
</dbReference>
<dbReference type="Gene3D" id="3.40.630.30">
    <property type="match status" value="1"/>
</dbReference>
<dbReference type="InterPro" id="IPR000182">
    <property type="entry name" value="GNAT_dom"/>
</dbReference>
<evidence type="ECO:0000313" key="2">
    <source>
        <dbReference type="EMBL" id="MCJ8502100.1"/>
    </source>
</evidence>
<feature type="domain" description="N-acetyltransferase" evidence="1">
    <location>
        <begin position="3"/>
        <end position="160"/>
    </location>
</feature>
<proteinExistence type="predicted"/>
<dbReference type="Proteomes" id="UP001165427">
    <property type="component" value="Unassembled WGS sequence"/>
</dbReference>
<dbReference type="SUPFAM" id="SSF55729">
    <property type="entry name" value="Acyl-CoA N-acyltransferases (Nat)"/>
    <property type="match status" value="1"/>
</dbReference>
<dbReference type="RefSeq" id="WP_246912117.1">
    <property type="nucleotide sequence ID" value="NZ_JALJRB010000021.1"/>
</dbReference>
<dbReference type="Pfam" id="PF13527">
    <property type="entry name" value="Acetyltransf_9"/>
    <property type="match status" value="1"/>
</dbReference>
<evidence type="ECO:0000313" key="3">
    <source>
        <dbReference type="Proteomes" id="UP001165427"/>
    </source>
</evidence>
<evidence type="ECO:0000259" key="1">
    <source>
        <dbReference type="PROSITE" id="PS51186"/>
    </source>
</evidence>
<organism evidence="2 3">
    <name type="scientific">Desulfatitalea alkaliphila</name>
    <dbReference type="NCBI Taxonomy" id="2929485"/>
    <lineage>
        <taxon>Bacteria</taxon>
        <taxon>Pseudomonadati</taxon>
        <taxon>Thermodesulfobacteriota</taxon>
        <taxon>Desulfobacteria</taxon>
        <taxon>Desulfobacterales</taxon>
        <taxon>Desulfosarcinaceae</taxon>
        <taxon>Desulfatitalea</taxon>
    </lineage>
</organism>
<protein>
    <submittedName>
        <fullName evidence="2">GNAT family N-acetyltransferase</fullName>
    </submittedName>
</protein>
<dbReference type="AlphaFoldDB" id="A0AA41R6J5"/>
<gene>
    <name evidence="2" type="ORF">MRX98_16065</name>
</gene>
<dbReference type="GO" id="GO:0016747">
    <property type="term" value="F:acyltransferase activity, transferring groups other than amino-acyl groups"/>
    <property type="evidence" value="ECO:0007669"/>
    <property type="project" value="InterPro"/>
</dbReference>
<keyword evidence="3" id="KW-1185">Reference proteome</keyword>
<reference evidence="2" key="1">
    <citation type="submission" date="2022-04" db="EMBL/GenBank/DDBJ databases">
        <title>Desulfatitalea alkaliphila sp. nov., a novel anaerobic sulfate-reducing bacterium isolated from terrestrial mud volcano, Taman Peninsula, Russia.</title>
        <authorList>
            <person name="Khomyakova M.A."/>
            <person name="Merkel A.Y."/>
            <person name="Slobodkin A.I."/>
        </authorList>
    </citation>
    <scope>NUCLEOTIDE SEQUENCE</scope>
    <source>
        <strain evidence="2">M08but</strain>
    </source>
</reference>
<name>A0AA41R6J5_9BACT</name>